<evidence type="ECO:0000256" key="1">
    <source>
        <dbReference type="SAM" id="MobiDB-lite"/>
    </source>
</evidence>
<feature type="domain" description="Csf1 C-terminal region" evidence="2">
    <location>
        <begin position="56"/>
        <end position="207"/>
    </location>
</feature>
<evidence type="ECO:0000313" key="3">
    <source>
        <dbReference type="EMBL" id="ORZ34224.1"/>
    </source>
</evidence>
<dbReference type="GO" id="GO:0016020">
    <property type="term" value="C:membrane"/>
    <property type="evidence" value="ECO:0007669"/>
    <property type="project" value="InterPro"/>
</dbReference>
<dbReference type="InterPro" id="IPR029636">
    <property type="entry name" value="Csf1"/>
</dbReference>
<gene>
    <name evidence="3" type="ORF">BCR44DRAFT_1178288</name>
</gene>
<dbReference type="GO" id="GO:0006113">
    <property type="term" value="P:fermentation"/>
    <property type="evidence" value="ECO:0007669"/>
    <property type="project" value="InterPro"/>
</dbReference>
<dbReference type="PANTHER" id="PTHR32085">
    <property type="entry name" value="PROTEIN CSF1"/>
    <property type="match status" value="1"/>
</dbReference>
<protein>
    <recommendedName>
        <fullName evidence="2">Csf1 C-terminal region domain-containing protein</fullName>
    </recommendedName>
</protein>
<dbReference type="Pfam" id="PF25038">
    <property type="entry name" value="Csf1_C"/>
    <property type="match status" value="1"/>
</dbReference>
<feature type="region of interest" description="Disordered" evidence="1">
    <location>
        <begin position="25"/>
        <end position="47"/>
    </location>
</feature>
<feature type="compositionally biased region" description="Low complexity" evidence="1">
    <location>
        <begin position="25"/>
        <end position="45"/>
    </location>
</feature>
<dbReference type="Proteomes" id="UP000193411">
    <property type="component" value="Unassembled WGS sequence"/>
</dbReference>
<dbReference type="EMBL" id="MCFL01000030">
    <property type="protein sequence ID" value="ORZ34224.1"/>
    <property type="molecule type" value="Genomic_DNA"/>
</dbReference>
<dbReference type="InterPro" id="IPR056779">
    <property type="entry name" value="Csf1_C"/>
</dbReference>
<reference evidence="3 4" key="1">
    <citation type="submission" date="2016-07" db="EMBL/GenBank/DDBJ databases">
        <title>Pervasive Adenine N6-methylation of Active Genes in Fungi.</title>
        <authorList>
            <consortium name="DOE Joint Genome Institute"/>
            <person name="Mondo S.J."/>
            <person name="Dannebaum R.O."/>
            <person name="Kuo R.C."/>
            <person name="Labutti K."/>
            <person name="Haridas S."/>
            <person name="Kuo A."/>
            <person name="Salamov A."/>
            <person name="Ahrendt S.R."/>
            <person name="Lipzen A."/>
            <person name="Sullivan W."/>
            <person name="Andreopoulos W.B."/>
            <person name="Clum A."/>
            <person name="Lindquist E."/>
            <person name="Daum C."/>
            <person name="Ramamoorthy G.K."/>
            <person name="Gryganskyi A."/>
            <person name="Culley D."/>
            <person name="Magnuson J.K."/>
            <person name="James T.Y."/>
            <person name="O'Malley M.A."/>
            <person name="Stajich J.E."/>
            <person name="Spatafora J.W."/>
            <person name="Visel A."/>
            <person name="Grigoriev I.V."/>
        </authorList>
    </citation>
    <scope>NUCLEOTIDE SEQUENCE [LARGE SCALE GENOMIC DNA]</scope>
    <source>
        <strain evidence="3 4">PL171</strain>
    </source>
</reference>
<proteinExistence type="predicted"/>
<dbReference type="PANTHER" id="PTHR32085:SF3">
    <property type="entry name" value="PROTEIN CSF1"/>
    <property type="match status" value="1"/>
</dbReference>
<keyword evidence="4" id="KW-1185">Reference proteome</keyword>
<dbReference type="OrthoDB" id="10051416at2759"/>
<name>A0A1Y2HJS6_9FUNG</name>
<evidence type="ECO:0000259" key="2">
    <source>
        <dbReference type="Pfam" id="PF25038"/>
    </source>
</evidence>
<dbReference type="AlphaFoldDB" id="A0A1Y2HJS6"/>
<sequence>MWRLGAMGSWPVSATPTTSAAASSAAALSGSMANSQPQSQPQQAPVPIPHRQTKLIAQVPKSDLSMTTWTVSDAASAVNNSISSSTSSTALLGQTNPGQVVVRHVFTTQFDGMIDLALNMILYRNLQDVIELYESEISRTMRTLQIIAGPSQEEKAIKFVLEPVEPPVLVPRLRVMGEATPPLEWLVKKELVPELAHTTVTLPLDGFLRSLASSFS</sequence>
<comment type="caution">
    <text evidence="3">The sequence shown here is derived from an EMBL/GenBank/DDBJ whole genome shotgun (WGS) entry which is preliminary data.</text>
</comment>
<organism evidence="3 4">
    <name type="scientific">Catenaria anguillulae PL171</name>
    <dbReference type="NCBI Taxonomy" id="765915"/>
    <lineage>
        <taxon>Eukaryota</taxon>
        <taxon>Fungi</taxon>
        <taxon>Fungi incertae sedis</taxon>
        <taxon>Blastocladiomycota</taxon>
        <taxon>Blastocladiomycetes</taxon>
        <taxon>Blastocladiales</taxon>
        <taxon>Catenariaceae</taxon>
        <taxon>Catenaria</taxon>
    </lineage>
</organism>
<accession>A0A1Y2HJS6</accession>
<evidence type="ECO:0000313" key="4">
    <source>
        <dbReference type="Proteomes" id="UP000193411"/>
    </source>
</evidence>